<evidence type="ECO:0000256" key="1">
    <source>
        <dbReference type="SAM" id="MobiDB-lite"/>
    </source>
</evidence>
<proteinExistence type="predicted"/>
<evidence type="ECO:0000313" key="2">
    <source>
        <dbReference type="EMBL" id="EFG09447.1"/>
    </source>
</evidence>
<evidence type="ECO:0000313" key="3">
    <source>
        <dbReference type="Proteomes" id="UP000002357"/>
    </source>
</evidence>
<dbReference type="RefSeq" id="WP_003955803.1">
    <property type="nucleotide sequence ID" value="NZ_CM000913.1"/>
</dbReference>
<organism evidence="2 3">
    <name type="scientific">Streptomyces clavuligerus</name>
    <dbReference type="NCBI Taxonomy" id="1901"/>
    <lineage>
        <taxon>Bacteria</taxon>
        <taxon>Bacillati</taxon>
        <taxon>Actinomycetota</taxon>
        <taxon>Actinomycetes</taxon>
        <taxon>Kitasatosporales</taxon>
        <taxon>Streptomycetaceae</taxon>
        <taxon>Streptomyces</taxon>
    </lineage>
</organism>
<accession>B5GVC8</accession>
<dbReference type="GeneID" id="93734625"/>
<protein>
    <submittedName>
        <fullName evidence="2">Uncharacterized protein</fullName>
    </submittedName>
</protein>
<dbReference type="EMBL" id="CM000913">
    <property type="protein sequence ID" value="EFG09447.1"/>
    <property type="molecule type" value="Genomic_DNA"/>
</dbReference>
<dbReference type="Proteomes" id="UP000002357">
    <property type="component" value="Chromosome"/>
</dbReference>
<feature type="region of interest" description="Disordered" evidence="1">
    <location>
        <begin position="1"/>
        <end position="49"/>
    </location>
</feature>
<dbReference type="AlphaFoldDB" id="B5GVC8"/>
<reference evidence="2 3" key="1">
    <citation type="journal article" date="2010" name="Genome Biol. Evol.">
        <title>The sequence of a 1.8-mb bacterial linear plasmid reveals a rich evolutionary reservoir of secondary metabolic pathways.</title>
        <authorList>
            <person name="Medema M.H."/>
            <person name="Trefzer A."/>
            <person name="Kovalchuk A."/>
            <person name="van den Berg M."/>
            <person name="Mueller U."/>
            <person name="Heijne W."/>
            <person name="Wu L."/>
            <person name="Alam M.T."/>
            <person name="Ronning C.M."/>
            <person name="Nierman W.C."/>
            <person name="Bovenberg R.A.L."/>
            <person name="Breitling R."/>
            <person name="Takano E."/>
        </authorList>
    </citation>
    <scope>NUCLEOTIDE SEQUENCE [LARGE SCALE GENOMIC DNA]</scope>
    <source>
        <strain evidence="3">ATCC 27064 / DSM 738 / JCM 4710 / NBRC 13307 / NCIMB 12785 / NRRL 3585 / VKM Ac-602</strain>
    </source>
</reference>
<keyword evidence="3" id="KW-1185">Reference proteome</keyword>
<gene>
    <name evidence="2" type="ORF">SCLAV_4374</name>
</gene>
<name>B5GVC8_STRCL</name>
<sequence>MSEYEEYPTPSQAEGETDEPVEEVHPDVPRTTPSQAEGENDTELPPQQP</sequence>